<proteinExistence type="predicted"/>
<name>A0ABD3H5P4_9MARC</name>
<dbReference type="EMBL" id="JBJQOH010000004">
    <property type="protein sequence ID" value="KAL3686773.1"/>
    <property type="molecule type" value="Genomic_DNA"/>
</dbReference>
<keyword evidence="3" id="KW-1185">Reference proteome</keyword>
<evidence type="ECO:0000256" key="1">
    <source>
        <dbReference type="SAM" id="MobiDB-lite"/>
    </source>
</evidence>
<feature type="compositionally biased region" description="Polar residues" evidence="1">
    <location>
        <begin position="71"/>
        <end position="84"/>
    </location>
</feature>
<dbReference type="InterPro" id="IPR012337">
    <property type="entry name" value="RNaseH-like_sf"/>
</dbReference>
<dbReference type="AlphaFoldDB" id="A0ABD3H5P4"/>
<evidence type="ECO:0000313" key="3">
    <source>
        <dbReference type="Proteomes" id="UP001633002"/>
    </source>
</evidence>
<accession>A0ABD3H5P4</accession>
<dbReference type="Proteomes" id="UP001633002">
    <property type="component" value="Unassembled WGS sequence"/>
</dbReference>
<organism evidence="2 3">
    <name type="scientific">Riccia sorocarpa</name>
    <dbReference type="NCBI Taxonomy" id="122646"/>
    <lineage>
        <taxon>Eukaryota</taxon>
        <taxon>Viridiplantae</taxon>
        <taxon>Streptophyta</taxon>
        <taxon>Embryophyta</taxon>
        <taxon>Marchantiophyta</taxon>
        <taxon>Marchantiopsida</taxon>
        <taxon>Marchantiidae</taxon>
        <taxon>Marchantiales</taxon>
        <taxon>Ricciaceae</taxon>
        <taxon>Riccia</taxon>
    </lineage>
</organism>
<protein>
    <recommendedName>
        <fullName evidence="4">Integrase catalytic domain-containing protein</fullName>
    </recommendedName>
</protein>
<dbReference type="SUPFAM" id="SSF53098">
    <property type="entry name" value="Ribonuclease H-like"/>
    <property type="match status" value="1"/>
</dbReference>
<evidence type="ECO:0008006" key="4">
    <source>
        <dbReference type="Google" id="ProtNLM"/>
    </source>
</evidence>
<gene>
    <name evidence="2" type="ORF">R1sor_013082</name>
</gene>
<comment type="caution">
    <text evidence="2">The sequence shown here is derived from an EMBL/GenBank/DDBJ whole genome shotgun (WGS) entry which is preliminary data.</text>
</comment>
<reference evidence="2 3" key="1">
    <citation type="submission" date="2024-09" db="EMBL/GenBank/DDBJ databases">
        <title>Chromosome-scale assembly of Riccia sorocarpa.</title>
        <authorList>
            <person name="Paukszto L."/>
        </authorList>
    </citation>
    <scope>NUCLEOTIDE SEQUENCE [LARGE SCALE GENOMIC DNA]</scope>
    <source>
        <strain evidence="2">LP-2024</strain>
        <tissue evidence="2">Aerial parts of the thallus</tissue>
    </source>
</reference>
<feature type="region of interest" description="Disordered" evidence="1">
    <location>
        <begin position="71"/>
        <end position="110"/>
    </location>
</feature>
<evidence type="ECO:0000313" key="2">
    <source>
        <dbReference type="EMBL" id="KAL3686773.1"/>
    </source>
</evidence>
<sequence length="110" mass="12078">MIELQTGRYIKTLRTDRGGEYLSKAFTAYLKKAGSHETPRHTGEDSEDLLPAAAVTPPATLTPIDKILQTPVNAEAPTNLQTQPVPEEVPSRENEQHIEPAAQQSEPAYN</sequence>
<feature type="compositionally biased region" description="Basic and acidic residues" evidence="1">
    <location>
        <begin position="89"/>
        <end position="98"/>
    </location>
</feature>